<reference evidence="2 3" key="1">
    <citation type="submission" date="2019-10" db="EMBL/GenBank/DDBJ databases">
        <title>Whole genome shotgun sequence of Acrocarpospora macrocephala NBRC 16266.</title>
        <authorList>
            <person name="Ichikawa N."/>
            <person name="Kimura A."/>
            <person name="Kitahashi Y."/>
            <person name="Komaki H."/>
            <person name="Oguchi A."/>
        </authorList>
    </citation>
    <scope>NUCLEOTIDE SEQUENCE [LARGE SCALE GENOMIC DNA]</scope>
    <source>
        <strain evidence="2 3">NBRC 16266</strain>
    </source>
</reference>
<organism evidence="2 3">
    <name type="scientific">Acrocarpospora macrocephala</name>
    <dbReference type="NCBI Taxonomy" id="150177"/>
    <lineage>
        <taxon>Bacteria</taxon>
        <taxon>Bacillati</taxon>
        <taxon>Actinomycetota</taxon>
        <taxon>Actinomycetes</taxon>
        <taxon>Streptosporangiales</taxon>
        <taxon>Streptosporangiaceae</taxon>
        <taxon>Acrocarpospora</taxon>
    </lineage>
</organism>
<comment type="caution">
    <text evidence="2">The sequence shown here is derived from an EMBL/GenBank/DDBJ whole genome shotgun (WGS) entry which is preliminary data.</text>
</comment>
<dbReference type="AlphaFoldDB" id="A0A5M3WV43"/>
<evidence type="ECO:0000313" key="2">
    <source>
        <dbReference type="EMBL" id="GES10008.1"/>
    </source>
</evidence>
<dbReference type="Proteomes" id="UP000331127">
    <property type="component" value="Unassembled WGS sequence"/>
</dbReference>
<keyword evidence="3" id="KW-1185">Reference proteome</keyword>
<name>A0A5M3WV43_9ACTN</name>
<protein>
    <submittedName>
        <fullName evidence="2">Uncharacterized protein</fullName>
    </submittedName>
</protein>
<dbReference type="RefSeq" id="WP_155355489.1">
    <property type="nucleotide sequence ID" value="NZ_BAAAHL010000027.1"/>
</dbReference>
<dbReference type="EMBL" id="BLAE01000018">
    <property type="protein sequence ID" value="GES10008.1"/>
    <property type="molecule type" value="Genomic_DNA"/>
</dbReference>
<dbReference type="OrthoDB" id="5521887at2"/>
<gene>
    <name evidence="2" type="ORF">Amac_036040</name>
</gene>
<proteinExistence type="predicted"/>
<accession>A0A5M3WV43</accession>
<evidence type="ECO:0000313" key="3">
    <source>
        <dbReference type="Proteomes" id="UP000331127"/>
    </source>
</evidence>
<feature type="region of interest" description="Disordered" evidence="1">
    <location>
        <begin position="118"/>
        <end position="142"/>
    </location>
</feature>
<evidence type="ECO:0000256" key="1">
    <source>
        <dbReference type="SAM" id="MobiDB-lite"/>
    </source>
</evidence>
<sequence length="142" mass="15753">MLIVLCNAVSEAQVHPLLPGIDSCLVVVMSRSWMSRLVARDGANRVRVDMLVEAESLDLIRNVTADYRKEDSPEDLAEPVRLCGRFSLALRIAGERAASRPWMPSYKLVVDLPLRPRRRTENAEPNDGPSVSQRRAESGVGS</sequence>